<dbReference type="PATRIC" id="fig|1318628.3.peg.2379"/>
<keyword evidence="2" id="KW-0732">Signal</keyword>
<evidence type="ECO:0000313" key="5">
    <source>
        <dbReference type="Proteomes" id="UP000016540"/>
    </source>
</evidence>
<evidence type="ECO:0000256" key="2">
    <source>
        <dbReference type="SAM" id="SignalP"/>
    </source>
</evidence>
<dbReference type="Pfam" id="PF13499">
    <property type="entry name" value="EF-hand_7"/>
    <property type="match status" value="1"/>
</dbReference>
<sequence length="118" mass="12642">MSIKTLGLATVMSMTLCIPAVYAAGSYGTEEGAMEGGGEKMQQSETMEQGMSSPSFAELDANQDGVLTEDELNVYGSTAAGNPDSEPMSGQETRDMMMELDRDSDGQLTQDEFESMEE</sequence>
<keyword evidence="5" id="KW-1185">Reference proteome</keyword>
<feature type="domain" description="EF-hand" evidence="3">
    <location>
        <begin position="88"/>
        <end position="118"/>
    </location>
</feature>
<evidence type="ECO:0000256" key="1">
    <source>
        <dbReference type="SAM" id="MobiDB-lite"/>
    </source>
</evidence>
<evidence type="ECO:0000313" key="4">
    <source>
        <dbReference type="EMBL" id="EON91640.1"/>
    </source>
</evidence>
<dbReference type="CDD" id="cd00051">
    <property type="entry name" value="EFh"/>
    <property type="match status" value="1"/>
</dbReference>
<dbReference type="SUPFAM" id="SSF47473">
    <property type="entry name" value="EF-hand"/>
    <property type="match status" value="1"/>
</dbReference>
<dbReference type="InterPro" id="IPR011992">
    <property type="entry name" value="EF-hand-dom_pair"/>
</dbReference>
<feature type="signal peptide" evidence="2">
    <location>
        <begin position="1"/>
        <end position="23"/>
    </location>
</feature>
<feature type="chain" id="PRO_5004452212" description="EF-hand domain-containing protein" evidence="2">
    <location>
        <begin position="24"/>
        <end position="118"/>
    </location>
</feature>
<reference evidence="4 5" key="1">
    <citation type="journal article" date="2013" name="Genome Announc.">
        <title>Draft Genome Sequence of the Moderately Halophilic Bacterium Marinobacter lipolyticus Strain SM19.</title>
        <authorList>
            <person name="Papke R.T."/>
            <person name="de la Haba R.R."/>
            <person name="Infante-Dominguez C."/>
            <person name="Perez D."/>
            <person name="Sanchez-Porro C."/>
            <person name="Lapierre P."/>
            <person name="Ventosa A."/>
        </authorList>
    </citation>
    <scope>NUCLEOTIDE SEQUENCE [LARGE SCALE GENOMIC DNA]</scope>
    <source>
        <strain evidence="4 5">SM19</strain>
    </source>
</reference>
<dbReference type="EMBL" id="ASAD01000013">
    <property type="protein sequence ID" value="EON91640.1"/>
    <property type="molecule type" value="Genomic_DNA"/>
</dbReference>
<dbReference type="GO" id="GO:0005509">
    <property type="term" value="F:calcium ion binding"/>
    <property type="evidence" value="ECO:0007669"/>
    <property type="project" value="InterPro"/>
</dbReference>
<dbReference type="PROSITE" id="PS00018">
    <property type="entry name" value="EF_HAND_1"/>
    <property type="match status" value="2"/>
</dbReference>
<dbReference type="InterPro" id="IPR018247">
    <property type="entry name" value="EF_Hand_1_Ca_BS"/>
</dbReference>
<feature type="compositionally biased region" description="Polar residues" evidence="1">
    <location>
        <begin position="41"/>
        <end position="55"/>
    </location>
</feature>
<dbReference type="AlphaFoldDB" id="R8AZ74"/>
<feature type="compositionally biased region" description="Basic and acidic residues" evidence="1">
    <location>
        <begin position="92"/>
        <end position="105"/>
    </location>
</feature>
<dbReference type="InterPro" id="IPR002048">
    <property type="entry name" value="EF_hand_dom"/>
</dbReference>
<dbReference type="HOGENOM" id="CLU_2070282_0_0_6"/>
<protein>
    <recommendedName>
        <fullName evidence="3">EF-hand domain-containing protein</fullName>
    </recommendedName>
</protein>
<dbReference type="Proteomes" id="UP000016540">
    <property type="component" value="Unassembled WGS sequence"/>
</dbReference>
<evidence type="ECO:0000259" key="3">
    <source>
        <dbReference type="PROSITE" id="PS50222"/>
    </source>
</evidence>
<comment type="caution">
    <text evidence="4">The sequence shown here is derived from an EMBL/GenBank/DDBJ whole genome shotgun (WGS) entry which is preliminary data.</text>
</comment>
<accession>R8AZ74</accession>
<dbReference type="OrthoDB" id="6370072at2"/>
<dbReference type="Gene3D" id="1.10.238.10">
    <property type="entry name" value="EF-hand"/>
    <property type="match status" value="1"/>
</dbReference>
<name>R8AZ74_9GAMM</name>
<dbReference type="RefSeq" id="WP_012138452.1">
    <property type="nucleotide sequence ID" value="NZ_KE007326.1"/>
</dbReference>
<proteinExistence type="predicted"/>
<organism evidence="4 5">
    <name type="scientific">Marinobacter lipolyticus SM19</name>
    <dbReference type="NCBI Taxonomy" id="1318628"/>
    <lineage>
        <taxon>Bacteria</taxon>
        <taxon>Pseudomonadati</taxon>
        <taxon>Pseudomonadota</taxon>
        <taxon>Gammaproteobacteria</taxon>
        <taxon>Pseudomonadales</taxon>
        <taxon>Marinobacteraceae</taxon>
        <taxon>Marinobacter</taxon>
    </lineage>
</organism>
<feature type="region of interest" description="Disordered" evidence="1">
    <location>
        <begin position="29"/>
        <end position="60"/>
    </location>
</feature>
<feature type="region of interest" description="Disordered" evidence="1">
    <location>
        <begin position="75"/>
        <end position="118"/>
    </location>
</feature>
<gene>
    <name evidence="4" type="ORF">MARLIPOL_11925</name>
</gene>
<dbReference type="PROSITE" id="PS50222">
    <property type="entry name" value="EF_HAND_2"/>
    <property type="match status" value="1"/>
</dbReference>